<sequence length="370" mass="41875">MTHRRSSLSQALRRATSSVTLSLWFLLSAITAALPSIRCCCNAFGEFQDTELYSNTFSDAEGICTIVQVTDLKNSPGLFFTQKELRQATNQALQLRQDNYPDFFATFSCSRIQFNCGISSDTWGNSNIFWCRIFLHNMRFFCDHFDSLPVSSVFSAFVSKASLLLSMVSWFCPAVVAIALAHHRRRAGLTQPPHCHRQSHTHTIIAVVTLFPLGLAMPSKLGEEHSVGYAARGKDVMLPEVPFNRFRAGSQFFTVTRQHAEVVVRDRRLWRKFKLSCYNMNSCYPEEHYFPTLLSMEDLDGCTGYTLTRVNWTGSVGGHPHTYGGAEVSPLLIHQLRQSNSTTYSFMFARKFSPDCLQPLLRLANLIFTD</sequence>
<reference evidence="7" key="2">
    <citation type="submission" date="2020-08" db="EMBL/GenBank/DDBJ databases">
        <title>Plant Genome Project.</title>
        <authorList>
            <person name="Zhang R.-G."/>
        </authorList>
    </citation>
    <scope>NUCLEOTIDE SEQUENCE</scope>
    <source>
        <strain evidence="7">Huo1</strain>
        <tissue evidence="7">Leaf</tissue>
    </source>
</reference>
<dbReference type="GO" id="GO:0016757">
    <property type="term" value="F:glycosyltransferase activity"/>
    <property type="evidence" value="ECO:0007669"/>
    <property type="project" value="UniProtKB-KW"/>
</dbReference>
<organism evidence="7">
    <name type="scientific">Salvia splendens</name>
    <name type="common">Scarlet sage</name>
    <dbReference type="NCBI Taxonomy" id="180675"/>
    <lineage>
        <taxon>Eukaryota</taxon>
        <taxon>Viridiplantae</taxon>
        <taxon>Streptophyta</taxon>
        <taxon>Embryophyta</taxon>
        <taxon>Tracheophyta</taxon>
        <taxon>Spermatophyta</taxon>
        <taxon>Magnoliopsida</taxon>
        <taxon>eudicotyledons</taxon>
        <taxon>Gunneridae</taxon>
        <taxon>Pentapetalae</taxon>
        <taxon>asterids</taxon>
        <taxon>lamiids</taxon>
        <taxon>Lamiales</taxon>
        <taxon>Lamiaceae</taxon>
        <taxon>Nepetoideae</taxon>
        <taxon>Mentheae</taxon>
        <taxon>Salviinae</taxon>
        <taxon>Salvia</taxon>
        <taxon>Salvia subgen. Calosphace</taxon>
        <taxon>core Calosphace</taxon>
    </lineage>
</organism>
<keyword evidence="6" id="KW-0732">Signal</keyword>
<evidence type="ECO:0000256" key="1">
    <source>
        <dbReference type="ARBA" id="ARBA00004606"/>
    </source>
</evidence>
<keyword evidence="4" id="KW-0472">Membrane</keyword>
<keyword evidence="3" id="KW-0808">Transferase</keyword>
<keyword evidence="8" id="KW-1185">Reference proteome</keyword>
<dbReference type="InterPro" id="IPR003406">
    <property type="entry name" value="Glyco_trans_14"/>
</dbReference>
<comment type="subcellular location">
    <subcellularLocation>
        <location evidence="1">Membrane</location>
        <topology evidence="1">Single-pass type II membrane protein</topology>
    </subcellularLocation>
</comment>
<gene>
    <name evidence="7" type="ORF">SASPL_108353</name>
</gene>
<evidence type="ECO:0000313" key="8">
    <source>
        <dbReference type="Proteomes" id="UP000298416"/>
    </source>
</evidence>
<reference evidence="7" key="1">
    <citation type="submission" date="2018-01" db="EMBL/GenBank/DDBJ databases">
        <authorList>
            <person name="Mao J.F."/>
        </authorList>
    </citation>
    <scope>NUCLEOTIDE SEQUENCE</scope>
    <source>
        <strain evidence="7">Huo1</strain>
        <tissue evidence="7">Leaf</tissue>
    </source>
</reference>
<feature type="chain" id="PRO_5036451218" evidence="6">
    <location>
        <begin position="34"/>
        <end position="370"/>
    </location>
</feature>
<name>A0A8X9A867_SALSN</name>
<protein>
    <submittedName>
        <fullName evidence="7">Uncharacterized protein</fullName>
    </submittedName>
</protein>
<dbReference type="InterPro" id="IPR044174">
    <property type="entry name" value="BC10-like"/>
</dbReference>
<evidence type="ECO:0000256" key="3">
    <source>
        <dbReference type="ARBA" id="ARBA00022679"/>
    </source>
</evidence>
<evidence type="ECO:0000256" key="2">
    <source>
        <dbReference type="ARBA" id="ARBA00022676"/>
    </source>
</evidence>
<dbReference type="PANTHER" id="PTHR31042">
    <property type="entry name" value="CORE-2/I-BRANCHING BETA-1,6-N-ACETYLGLUCOSAMINYLTRANSFERASE FAMILY PROTEIN-RELATED"/>
    <property type="match status" value="1"/>
</dbReference>
<dbReference type="GO" id="GO:0016020">
    <property type="term" value="C:membrane"/>
    <property type="evidence" value="ECO:0007669"/>
    <property type="project" value="UniProtKB-SubCell"/>
</dbReference>
<evidence type="ECO:0000256" key="5">
    <source>
        <dbReference type="ARBA" id="ARBA00023180"/>
    </source>
</evidence>
<dbReference type="Proteomes" id="UP000298416">
    <property type="component" value="Unassembled WGS sequence"/>
</dbReference>
<evidence type="ECO:0000256" key="4">
    <source>
        <dbReference type="ARBA" id="ARBA00023136"/>
    </source>
</evidence>
<evidence type="ECO:0000256" key="6">
    <source>
        <dbReference type="SAM" id="SignalP"/>
    </source>
</evidence>
<keyword evidence="2" id="KW-0328">Glycosyltransferase</keyword>
<dbReference type="EMBL" id="PNBA02000003">
    <property type="protein sequence ID" value="KAG6430289.1"/>
    <property type="molecule type" value="Genomic_DNA"/>
</dbReference>
<comment type="caution">
    <text evidence="7">The sequence shown here is derived from an EMBL/GenBank/DDBJ whole genome shotgun (WGS) entry which is preliminary data.</text>
</comment>
<keyword evidence="5" id="KW-0325">Glycoprotein</keyword>
<dbReference type="AlphaFoldDB" id="A0A8X9A867"/>
<feature type="signal peptide" evidence="6">
    <location>
        <begin position="1"/>
        <end position="33"/>
    </location>
</feature>
<dbReference type="PANTHER" id="PTHR31042:SF140">
    <property type="entry name" value="CORE-2_I-BRANCHING BETA-1,6-N-ACETYLGLUCOSAMINYLTRANSFERASE FAMILY PROTEIN"/>
    <property type="match status" value="1"/>
</dbReference>
<dbReference type="Pfam" id="PF02485">
    <property type="entry name" value="Branch"/>
    <property type="match status" value="1"/>
</dbReference>
<proteinExistence type="predicted"/>
<evidence type="ECO:0000313" key="7">
    <source>
        <dbReference type="EMBL" id="KAG6430289.1"/>
    </source>
</evidence>
<accession>A0A8X9A867</accession>